<dbReference type="InterPro" id="IPR029460">
    <property type="entry name" value="DNAPol_HHH"/>
</dbReference>
<dbReference type="GO" id="GO:0006281">
    <property type="term" value="P:DNA repair"/>
    <property type="evidence" value="ECO:0007669"/>
    <property type="project" value="UniProtKB-KW"/>
</dbReference>
<dbReference type="GO" id="GO:0003887">
    <property type="term" value="F:DNA-directed DNA polymerase activity"/>
    <property type="evidence" value="ECO:0007669"/>
    <property type="project" value="UniProtKB-KW"/>
</dbReference>
<keyword evidence="7" id="KW-0239">DNA-directed DNA polymerase</keyword>
<evidence type="ECO:0000256" key="1">
    <source>
        <dbReference type="ARBA" id="ARBA00012417"/>
    </source>
</evidence>
<gene>
    <name evidence="11" type="ORF">UFOPK2399_01153</name>
</gene>
<dbReference type="EC" id="2.7.7.7" evidence="1"/>
<keyword evidence="8" id="KW-0234">DNA repair</keyword>
<dbReference type="InterPro" id="IPR004805">
    <property type="entry name" value="DnaE2/DnaE/PolC"/>
</dbReference>
<dbReference type="EMBL" id="CAEZXP010000003">
    <property type="protein sequence ID" value="CAB4697981.1"/>
    <property type="molecule type" value="Genomic_DNA"/>
</dbReference>
<dbReference type="PANTHER" id="PTHR32294:SF4">
    <property type="entry name" value="ERROR-PRONE DNA POLYMERASE"/>
    <property type="match status" value="1"/>
</dbReference>
<dbReference type="Gene3D" id="3.20.20.140">
    <property type="entry name" value="Metal-dependent hydrolases"/>
    <property type="match status" value="1"/>
</dbReference>
<dbReference type="Pfam" id="PF17657">
    <property type="entry name" value="DNA_pol3_finger"/>
    <property type="match status" value="1"/>
</dbReference>
<evidence type="ECO:0000256" key="5">
    <source>
        <dbReference type="ARBA" id="ARBA00022705"/>
    </source>
</evidence>
<dbReference type="SMART" id="SM00481">
    <property type="entry name" value="POLIIIAc"/>
    <property type="match status" value="1"/>
</dbReference>
<dbReference type="Pfam" id="PF14579">
    <property type="entry name" value="HHH_6"/>
    <property type="match status" value="1"/>
</dbReference>
<evidence type="ECO:0000256" key="3">
    <source>
        <dbReference type="ARBA" id="ARBA00022679"/>
    </source>
</evidence>
<dbReference type="GO" id="GO:0008408">
    <property type="term" value="F:3'-5' exonuclease activity"/>
    <property type="evidence" value="ECO:0007669"/>
    <property type="project" value="InterPro"/>
</dbReference>
<dbReference type="NCBIfam" id="NF004225">
    <property type="entry name" value="PRK05672.1"/>
    <property type="match status" value="1"/>
</dbReference>
<comment type="catalytic activity">
    <reaction evidence="9">
        <text>DNA(n) + a 2'-deoxyribonucleoside 5'-triphosphate = DNA(n+1) + diphosphate</text>
        <dbReference type="Rhea" id="RHEA:22508"/>
        <dbReference type="Rhea" id="RHEA-COMP:17339"/>
        <dbReference type="Rhea" id="RHEA-COMP:17340"/>
        <dbReference type="ChEBI" id="CHEBI:33019"/>
        <dbReference type="ChEBI" id="CHEBI:61560"/>
        <dbReference type="ChEBI" id="CHEBI:173112"/>
        <dbReference type="EC" id="2.7.7.7"/>
    </reaction>
</comment>
<dbReference type="AlphaFoldDB" id="A0A6J6PEV8"/>
<reference evidence="11" key="1">
    <citation type="submission" date="2020-05" db="EMBL/GenBank/DDBJ databases">
        <authorList>
            <person name="Chiriac C."/>
            <person name="Salcher M."/>
            <person name="Ghai R."/>
            <person name="Kavagutti S V."/>
        </authorList>
    </citation>
    <scope>NUCLEOTIDE SEQUENCE</scope>
</reference>
<feature type="domain" description="Polymerase/histidinol phosphatase N-terminal" evidence="10">
    <location>
        <begin position="8"/>
        <end position="75"/>
    </location>
</feature>
<evidence type="ECO:0000256" key="2">
    <source>
        <dbReference type="ARBA" id="ARBA00022490"/>
    </source>
</evidence>
<dbReference type="PANTHER" id="PTHR32294">
    <property type="entry name" value="DNA POLYMERASE III SUBUNIT ALPHA"/>
    <property type="match status" value="1"/>
</dbReference>
<proteinExistence type="predicted"/>
<dbReference type="GO" id="GO:0006260">
    <property type="term" value="P:DNA replication"/>
    <property type="evidence" value="ECO:0007669"/>
    <property type="project" value="UniProtKB-KW"/>
</dbReference>
<evidence type="ECO:0000256" key="6">
    <source>
        <dbReference type="ARBA" id="ARBA00022763"/>
    </source>
</evidence>
<dbReference type="InterPro" id="IPR011708">
    <property type="entry name" value="DNA_pol3_alpha_NTPase_dom"/>
</dbReference>
<keyword evidence="4" id="KW-0548">Nucleotidyltransferase</keyword>
<evidence type="ECO:0000313" key="11">
    <source>
        <dbReference type="EMBL" id="CAB4697981.1"/>
    </source>
</evidence>
<dbReference type="NCBIfam" id="TIGR00594">
    <property type="entry name" value="polc"/>
    <property type="match status" value="1"/>
</dbReference>
<dbReference type="SUPFAM" id="SSF89550">
    <property type="entry name" value="PHP domain-like"/>
    <property type="match status" value="1"/>
</dbReference>
<dbReference type="CDD" id="cd04485">
    <property type="entry name" value="DnaE_OBF"/>
    <property type="match status" value="1"/>
</dbReference>
<evidence type="ECO:0000256" key="7">
    <source>
        <dbReference type="ARBA" id="ARBA00022932"/>
    </source>
</evidence>
<name>A0A6J6PEV8_9ZZZZ</name>
<accession>A0A6J6PEV8</accession>
<keyword evidence="5" id="KW-0235">DNA replication</keyword>
<dbReference type="Pfam" id="PF07733">
    <property type="entry name" value="DNA_pol3_alpha"/>
    <property type="match status" value="1"/>
</dbReference>
<dbReference type="InterPro" id="IPR016195">
    <property type="entry name" value="Pol/histidinol_Pase-like"/>
</dbReference>
<dbReference type="Gene3D" id="1.10.150.870">
    <property type="match status" value="1"/>
</dbReference>
<dbReference type="InterPro" id="IPR040982">
    <property type="entry name" value="DNA_pol3_finger"/>
</dbReference>
<evidence type="ECO:0000256" key="8">
    <source>
        <dbReference type="ARBA" id="ARBA00023204"/>
    </source>
</evidence>
<dbReference type="InterPro" id="IPR004013">
    <property type="entry name" value="PHP_dom"/>
</dbReference>
<evidence type="ECO:0000256" key="9">
    <source>
        <dbReference type="ARBA" id="ARBA00049244"/>
    </source>
</evidence>
<sequence>MTASPLYVELHAHSAYSFLDGASLPEELAARAVDLGYDAFALTDHDGVYGSLEFAHAAKALGLRAITGAEVSLAGDAHITLLCESSRGYANLCRLLTLAHAETRRVGKEHRDALPPKVTLDQVAAYAEGLVCLSGCARNGLAVVDPNGAATLAKAFPGAFYVELQRPFERGDARRNHALVDLAAQLGVATVATGDVHAHHERRGRLQDTLVAIRHRASLDGSERERRGNHECVLASPEAMVERLPRDAALRSREIADRCTFDLTQELGYRYPDFSDGPEPADVQLRTICEHAFAGRYPTETALRRQARQRLDEELALIHRLGLAGFFLLHWEVLELARACANEVRGPGSPRLVLPPGRGRGSSVGSIVCYLTGLSHVDPVEANLSLGRFLNDELASVPDIDLDFPRDIRERLIVAATNRWGRDHAALVATFSTYRSRGAIRDVGKALGLPYAELERLARVTDGWDAARVGEELDRVPGDHHGPRWDAFRELTREISGLPRHISQHPGGMVISTRPLIDLVPVQPAAMAGRQICQWDKDSCADAGFLKIDLLGLGMLSAVEDAVVQIAKLHGEPIDLSRIPLDDAGVYAEIQAADTVGVFQIESRAQMQSLLRTRPENLDDLTVQVALVRPGPIQGKAVNPYIERRQKLRDNPAFTYPVEHESLREALQDTLGVVVFQDQVLSVAMASARFSVGEAEGLRRAMSRKRSEAAIEAFRPRFVAGCIGNSIDEKTAHVIYDKLVGFAGFGFPKSHAAAFALLAYQSAWLRRYYPAEFLCALLNAQPMGFYPPASLVRDAQRRGVSVLPPHINVSAAECTVESGAVRIGLGYIRSVGTDEARALALGQPYGDVSDLTRRASASSAALSALVAAGACDAWGARRDLLWRLGITPRPVAVKGGSRQLVLPLEPTAELPELPVQTDWERMLADYRHTSLSVGLHPLQLLRPHLRDVRSSLELREVQHGSRVAVAGMAVARQRPATANGIVFMLLEDEFGQMNLIIPPDVYDRHRAVVRGEPLLLARGRFERVGRNENVLVDAVETLGPLARRVSSEAEVHSALPPAHHFH</sequence>
<keyword evidence="6" id="KW-0227">DNA damage</keyword>
<organism evidence="11">
    <name type="scientific">freshwater metagenome</name>
    <dbReference type="NCBI Taxonomy" id="449393"/>
    <lineage>
        <taxon>unclassified sequences</taxon>
        <taxon>metagenomes</taxon>
        <taxon>ecological metagenomes</taxon>
    </lineage>
</organism>
<dbReference type="Pfam" id="PF02811">
    <property type="entry name" value="PHP"/>
    <property type="match status" value="1"/>
</dbReference>
<keyword evidence="2" id="KW-0963">Cytoplasm</keyword>
<evidence type="ECO:0000259" key="10">
    <source>
        <dbReference type="SMART" id="SM00481"/>
    </source>
</evidence>
<keyword evidence="3" id="KW-0808">Transferase</keyword>
<protein>
    <recommendedName>
        <fullName evidence="1">DNA-directed DNA polymerase</fullName>
        <ecNumber evidence="1">2.7.7.7</ecNumber>
    </recommendedName>
</protein>
<dbReference type="InterPro" id="IPR003141">
    <property type="entry name" value="Pol/His_phosphatase_N"/>
</dbReference>
<evidence type="ECO:0000256" key="4">
    <source>
        <dbReference type="ARBA" id="ARBA00022695"/>
    </source>
</evidence>